<evidence type="ECO:0000256" key="5">
    <source>
        <dbReference type="ARBA" id="ARBA00022989"/>
    </source>
</evidence>
<name>A0A269PG51_9CORY</name>
<feature type="transmembrane region" description="Helical" evidence="7">
    <location>
        <begin position="213"/>
        <end position="233"/>
    </location>
</feature>
<keyword evidence="4" id="KW-1278">Translocase</keyword>
<feature type="transmembrane region" description="Helical" evidence="7">
    <location>
        <begin position="808"/>
        <end position="827"/>
    </location>
</feature>
<evidence type="ECO:0000256" key="1">
    <source>
        <dbReference type="ARBA" id="ARBA00004141"/>
    </source>
</evidence>
<dbReference type="InterPro" id="IPR036412">
    <property type="entry name" value="HAD-like_sf"/>
</dbReference>
<sequence>MSEQTQQQTAALEQTIVAAREAAKECGVDLDSPRIGADGNPHYPNTSYAFELDGLEDGPQLKDIEAALEELDGIAARLVYSSKTAWITAPSTTPIADLEAVFARFGVSARLTDSTLRRRVLGRAAAARPVPRRGVRGLSGRRRKLRHDELVSLRRARAQGFVHSASRAARARENEDVLFTARDLVTPVRMWLAIVLTLPVLLLTYVSDLQFDGWQWACFALATPVALWCAFPFHRAMAGGVRRGISALDGASSIAILAAYFWSAAVLLFTPAGELNWRNYGSWVPLTMVEEPGLFFEVACTITSLLLVGRFFSMRVRPHLQEDLSGRVPDAESTYTVRRRSRTGKVIEEPLPAAEINRGDDIVILPGAIIPADGEVVGGSGTLEQELIDAHESPTLKVGSHVYAGSVLRKGKVKIRVSRVGHATRLASVNRWLERASEHQNATTMVSTRAAGMLIPVAYVLAVLDFGLWLLFTGNLNAAFSTALAILAVVAPVALAISTALAIRLGIESAARNGILVRDGSTFRTLEATDVAVFNRVGTLVEPKMKVETVTAEIGEDPDLVLGIAGALSVESDHPASRAIVKAAREARDKRDKDAGGPTWFELANEDTTPDGSVRGRVTLTYEDQRTENLDAILWRPTNLSQLQGRLSLAATAGGTPVVVRWKGRDRGVITLYDPPKADATSAIDRLESIGVETIMLTRDTYPVARRFADFLGMSRVLAGITAPDKPHAVRALHTKGATVAMVGDHSAVRTLRVADVSILYADDTLLGANTGKVEEKCNVLLLRRDVTAVPQLVELARRVCRTIDSNMVIAWTYNAAAILLAIAGVLPPVGATLLMLGSSLVIELRSVRVRHFPA</sequence>
<dbReference type="PANTHER" id="PTHR43520:SF8">
    <property type="entry name" value="P-TYPE CU(+) TRANSPORTER"/>
    <property type="match status" value="1"/>
</dbReference>
<evidence type="ECO:0000313" key="10">
    <source>
        <dbReference type="Proteomes" id="UP000215771"/>
    </source>
</evidence>
<dbReference type="AlphaFoldDB" id="A0A269PG51"/>
<keyword evidence="5 7" id="KW-1133">Transmembrane helix</keyword>
<comment type="caution">
    <text evidence="9">The sequence shown here is derived from an EMBL/GenBank/DDBJ whole genome shotgun (WGS) entry which is preliminary data.</text>
</comment>
<protein>
    <submittedName>
        <fullName evidence="9">Metal-transporting ATPase</fullName>
    </submittedName>
</protein>
<dbReference type="InterPro" id="IPR023299">
    <property type="entry name" value="ATPase_P-typ_cyto_dom_N"/>
</dbReference>
<feature type="transmembrane region" description="Helical" evidence="7">
    <location>
        <begin position="478"/>
        <end position="503"/>
    </location>
</feature>
<feature type="transmembrane region" description="Helical" evidence="7">
    <location>
        <begin position="293"/>
        <end position="312"/>
    </location>
</feature>
<dbReference type="RefSeq" id="WP_095275130.1">
    <property type="nucleotide sequence ID" value="NZ_CP047655.1"/>
</dbReference>
<keyword evidence="2 7" id="KW-0812">Transmembrane</keyword>
<dbReference type="GO" id="GO:0000166">
    <property type="term" value="F:nucleotide binding"/>
    <property type="evidence" value="ECO:0007669"/>
    <property type="project" value="InterPro"/>
</dbReference>
<dbReference type="Gene3D" id="3.40.50.1000">
    <property type="entry name" value="HAD superfamily/HAD-like"/>
    <property type="match status" value="1"/>
</dbReference>
<feature type="transmembrane region" description="Helical" evidence="7">
    <location>
        <begin position="254"/>
        <end position="273"/>
    </location>
</feature>
<dbReference type="Gene3D" id="3.40.1110.10">
    <property type="entry name" value="Calcium-transporting ATPase, cytoplasmic domain N"/>
    <property type="match status" value="1"/>
</dbReference>
<evidence type="ECO:0000259" key="8">
    <source>
        <dbReference type="Pfam" id="PF00122"/>
    </source>
</evidence>
<dbReference type="Pfam" id="PF00702">
    <property type="entry name" value="Hydrolase"/>
    <property type="match status" value="1"/>
</dbReference>
<feature type="transmembrane region" description="Helical" evidence="7">
    <location>
        <begin position="450"/>
        <end position="472"/>
    </location>
</feature>
<dbReference type="SUPFAM" id="SSF81665">
    <property type="entry name" value="Calcium ATPase, transmembrane domain M"/>
    <property type="match status" value="1"/>
</dbReference>
<dbReference type="Proteomes" id="UP000215771">
    <property type="component" value="Unassembled WGS sequence"/>
</dbReference>
<evidence type="ECO:0000256" key="2">
    <source>
        <dbReference type="ARBA" id="ARBA00022692"/>
    </source>
</evidence>
<dbReference type="InterPro" id="IPR059000">
    <property type="entry name" value="ATPase_P-type_domA"/>
</dbReference>
<evidence type="ECO:0000256" key="4">
    <source>
        <dbReference type="ARBA" id="ARBA00022967"/>
    </source>
</evidence>
<proteinExistence type="predicted"/>
<evidence type="ECO:0000313" key="9">
    <source>
        <dbReference type="EMBL" id="PAJ71216.1"/>
    </source>
</evidence>
<dbReference type="InterPro" id="IPR008250">
    <property type="entry name" value="ATPase_P-typ_transduc_dom_A_sf"/>
</dbReference>
<dbReference type="GO" id="GO:0016020">
    <property type="term" value="C:membrane"/>
    <property type="evidence" value="ECO:0007669"/>
    <property type="project" value="UniProtKB-SubCell"/>
</dbReference>
<dbReference type="InterPro" id="IPR023214">
    <property type="entry name" value="HAD_sf"/>
</dbReference>
<dbReference type="GO" id="GO:0055070">
    <property type="term" value="P:copper ion homeostasis"/>
    <property type="evidence" value="ECO:0007669"/>
    <property type="project" value="TreeGrafter"/>
</dbReference>
<feature type="domain" description="P-type ATPase A" evidence="8">
    <location>
        <begin position="340"/>
        <end position="431"/>
    </location>
</feature>
<dbReference type="SUPFAM" id="SSF81653">
    <property type="entry name" value="Calcium ATPase, transduction domain A"/>
    <property type="match status" value="1"/>
</dbReference>
<reference evidence="9 10" key="1">
    <citation type="submission" date="2017-08" db="EMBL/GenBank/DDBJ databases">
        <authorList>
            <person name="de Groot N.N."/>
        </authorList>
    </citation>
    <scope>NUCLEOTIDE SEQUENCE [LARGE SCALE GENOMIC DNA]</scope>
    <source>
        <strain evidence="9 10">NBT06-6</strain>
    </source>
</reference>
<evidence type="ECO:0000256" key="6">
    <source>
        <dbReference type="ARBA" id="ARBA00023136"/>
    </source>
</evidence>
<comment type="subcellular location">
    <subcellularLocation>
        <location evidence="1">Membrane</location>
        <topology evidence="1">Multi-pass membrane protein</topology>
    </subcellularLocation>
</comment>
<evidence type="ECO:0000256" key="7">
    <source>
        <dbReference type="SAM" id="Phobius"/>
    </source>
</evidence>
<feature type="transmembrane region" description="Helical" evidence="7">
    <location>
        <begin position="188"/>
        <end position="207"/>
    </location>
</feature>
<dbReference type="Gene3D" id="2.70.150.10">
    <property type="entry name" value="Calcium-transporting ATPase, cytoplasmic transduction domain A"/>
    <property type="match status" value="1"/>
</dbReference>
<accession>A0A269PG51</accession>
<dbReference type="Pfam" id="PF00122">
    <property type="entry name" value="E1-E2_ATPase"/>
    <property type="match status" value="1"/>
</dbReference>
<gene>
    <name evidence="9" type="ORF">CIG21_00295</name>
</gene>
<evidence type="ECO:0000256" key="3">
    <source>
        <dbReference type="ARBA" id="ARBA00022723"/>
    </source>
</evidence>
<dbReference type="GO" id="GO:0043682">
    <property type="term" value="F:P-type divalent copper transporter activity"/>
    <property type="evidence" value="ECO:0007669"/>
    <property type="project" value="TreeGrafter"/>
</dbReference>
<dbReference type="GO" id="GO:0005507">
    <property type="term" value="F:copper ion binding"/>
    <property type="evidence" value="ECO:0007669"/>
    <property type="project" value="TreeGrafter"/>
</dbReference>
<dbReference type="InterPro" id="IPR023298">
    <property type="entry name" value="ATPase_P-typ_TM_dom_sf"/>
</dbReference>
<organism evidence="9 10">
    <name type="scientific">Corynebacterium hadale</name>
    <dbReference type="NCBI Taxonomy" id="2026255"/>
    <lineage>
        <taxon>Bacteria</taxon>
        <taxon>Bacillati</taxon>
        <taxon>Actinomycetota</taxon>
        <taxon>Actinomycetes</taxon>
        <taxon>Mycobacteriales</taxon>
        <taxon>Corynebacteriaceae</taxon>
        <taxon>Corynebacterium</taxon>
    </lineage>
</organism>
<dbReference type="SUPFAM" id="SSF56784">
    <property type="entry name" value="HAD-like"/>
    <property type="match status" value="1"/>
</dbReference>
<dbReference type="EMBL" id="NQMQ01000001">
    <property type="protein sequence ID" value="PAJ71216.1"/>
    <property type="molecule type" value="Genomic_DNA"/>
</dbReference>
<keyword evidence="3" id="KW-0479">Metal-binding</keyword>
<dbReference type="PANTHER" id="PTHR43520">
    <property type="entry name" value="ATP7, ISOFORM B"/>
    <property type="match status" value="1"/>
</dbReference>
<keyword evidence="6 7" id="KW-0472">Membrane</keyword>